<dbReference type="Gene3D" id="3.30.2350.10">
    <property type="entry name" value="Pseudouridine synthase"/>
    <property type="match status" value="1"/>
</dbReference>
<feature type="non-terminal residue" evidence="2">
    <location>
        <position position="1"/>
    </location>
</feature>
<dbReference type="EMBL" id="PEMD01000313">
    <property type="protein sequence ID" value="RTH29807.1"/>
    <property type="molecule type" value="Genomic_DNA"/>
</dbReference>
<gene>
    <name evidence="3" type="ORF">CSW25_05015</name>
    <name evidence="4" type="ORF">CSW27_08950</name>
    <name evidence="2" type="ORF">CSW30_07825</name>
    <name evidence="1" type="ORF">CSW33_11560</name>
</gene>
<evidence type="ECO:0000313" key="4">
    <source>
        <dbReference type="EMBL" id="RTI13074.1"/>
    </source>
</evidence>
<dbReference type="Proteomes" id="UP000287173">
    <property type="component" value="Unassembled WGS sequence"/>
</dbReference>
<dbReference type="EMBL" id="PEML01000116">
    <property type="protein sequence ID" value="RTI08098.1"/>
    <property type="molecule type" value="Genomic_DNA"/>
</dbReference>
<dbReference type="GO" id="GO:0003723">
    <property type="term" value="F:RNA binding"/>
    <property type="evidence" value="ECO:0007669"/>
    <property type="project" value="InterPro"/>
</dbReference>
<dbReference type="Proteomes" id="UP000286928">
    <property type="component" value="Unassembled WGS sequence"/>
</dbReference>
<dbReference type="SUPFAM" id="SSF55120">
    <property type="entry name" value="Pseudouridine synthase"/>
    <property type="match status" value="1"/>
</dbReference>
<sequence length="55" mass="6294">PHIPRQALHAYELRIPHPRTGRFLEFRAPVPRDMVKAWGALGGEWPEGIILEDPV</sequence>
<reference evidence="3" key="1">
    <citation type="submission" date="2017-10" db="EMBL/GenBank/DDBJ databases">
        <authorList>
            <person name="Wilpiszeski R.L."/>
            <person name="Zhidan Z."/>
            <person name="House C.H."/>
        </authorList>
    </citation>
    <scope>NUCLEOTIDE SEQUENCE</scope>
    <source>
        <strain evidence="3">12_S12</strain>
    </source>
</reference>
<dbReference type="EMBL" id="PEMJ01000313">
    <property type="protein sequence ID" value="RTI13074.1"/>
    <property type="molecule type" value="Genomic_DNA"/>
</dbReference>
<accession>A0A430UNU9</accession>
<reference evidence="5 6" key="2">
    <citation type="journal article" date="2019" name="Extremophiles">
        <title>Biogeography of thermophiles and predominance of Thermus scotoductus in domestic water heaters.</title>
        <authorList>
            <person name="Wilpiszeski R.L."/>
            <person name="Zhang Z."/>
            <person name="House C.H."/>
        </authorList>
    </citation>
    <scope>NUCLEOTIDE SEQUENCE [LARGE SCALE GENOMIC DNA]</scope>
    <source>
        <strain evidence="3 8">12_S12</strain>
        <strain evidence="4 6">14_S14</strain>
        <strain evidence="2 7">17_S17</strain>
        <strain evidence="1 5">20_S20</strain>
    </source>
</reference>
<dbReference type="EMBL" id="PEMG01000224">
    <property type="protein sequence ID" value="RTI07981.1"/>
    <property type="molecule type" value="Genomic_DNA"/>
</dbReference>
<evidence type="ECO:0000313" key="3">
    <source>
        <dbReference type="EMBL" id="RTI08098.1"/>
    </source>
</evidence>
<evidence type="ECO:0000313" key="5">
    <source>
        <dbReference type="Proteomes" id="UP000286928"/>
    </source>
</evidence>
<dbReference type="AlphaFoldDB" id="A0A430UNU9"/>
<protein>
    <submittedName>
        <fullName evidence="2">RNA pseudouridine synthase</fullName>
    </submittedName>
</protein>
<organism evidence="2 7">
    <name type="scientific">Thermus scotoductus</name>
    <dbReference type="NCBI Taxonomy" id="37636"/>
    <lineage>
        <taxon>Bacteria</taxon>
        <taxon>Thermotogati</taxon>
        <taxon>Deinococcota</taxon>
        <taxon>Deinococci</taxon>
        <taxon>Thermales</taxon>
        <taxon>Thermaceae</taxon>
        <taxon>Thermus</taxon>
    </lineage>
</organism>
<name>A0A430UNU9_THESC</name>
<dbReference type="Proteomes" id="UP000287155">
    <property type="component" value="Unassembled WGS sequence"/>
</dbReference>
<evidence type="ECO:0000313" key="6">
    <source>
        <dbReference type="Proteomes" id="UP000287155"/>
    </source>
</evidence>
<dbReference type="Proteomes" id="UP000287962">
    <property type="component" value="Unassembled WGS sequence"/>
</dbReference>
<dbReference type="GO" id="GO:0006396">
    <property type="term" value="P:RNA processing"/>
    <property type="evidence" value="ECO:0007669"/>
    <property type="project" value="UniProtKB-ARBA"/>
</dbReference>
<evidence type="ECO:0000313" key="8">
    <source>
        <dbReference type="Proteomes" id="UP000287962"/>
    </source>
</evidence>
<evidence type="ECO:0000313" key="1">
    <source>
        <dbReference type="EMBL" id="RTH29807.1"/>
    </source>
</evidence>
<comment type="caution">
    <text evidence="2">The sequence shown here is derived from an EMBL/GenBank/DDBJ whole genome shotgun (WGS) entry which is preliminary data.</text>
</comment>
<evidence type="ECO:0000313" key="2">
    <source>
        <dbReference type="EMBL" id="RTI07981.1"/>
    </source>
</evidence>
<dbReference type="GO" id="GO:0009982">
    <property type="term" value="F:pseudouridine synthase activity"/>
    <property type="evidence" value="ECO:0007669"/>
    <property type="project" value="InterPro"/>
</dbReference>
<evidence type="ECO:0000313" key="7">
    <source>
        <dbReference type="Proteomes" id="UP000287173"/>
    </source>
</evidence>
<proteinExistence type="predicted"/>
<dbReference type="InterPro" id="IPR020103">
    <property type="entry name" value="PsdUridine_synth_cat_dom_sf"/>
</dbReference>
<dbReference type="GO" id="GO:0140098">
    <property type="term" value="F:catalytic activity, acting on RNA"/>
    <property type="evidence" value="ECO:0007669"/>
    <property type="project" value="UniProtKB-ARBA"/>
</dbReference>
<dbReference type="GO" id="GO:0001522">
    <property type="term" value="P:pseudouridine synthesis"/>
    <property type="evidence" value="ECO:0007669"/>
    <property type="project" value="InterPro"/>
</dbReference>
<keyword evidence="8" id="KW-1185">Reference proteome</keyword>